<protein>
    <recommendedName>
        <fullName evidence="3">ParB-like nuclease domain protein</fullName>
    </recommendedName>
</protein>
<name>A0A5C5V748_9BACT</name>
<evidence type="ECO:0000313" key="1">
    <source>
        <dbReference type="EMBL" id="TWT33555.1"/>
    </source>
</evidence>
<proteinExistence type="predicted"/>
<dbReference type="Proteomes" id="UP000316714">
    <property type="component" value="Unassembled WGS sequence"/>
</dbReference>
<gene>
    <name evidence="1" type="ORF">KOR34_33870</name>
</gene>
<dbReference type="RefSeq" id="WP_146566281.1">
    <property type="nucleotide sequence ID" value="NZ_SIHJ01000002.1"/>
</dbReference>
<evidence type="ECO:0008006" key="3">
    <source>
        <dbReference type="Google" id="ProtNLM"/>
    </source>
</evidence>
<dbReference type="OrthoDB" id="7856828at2"/>
<accession>A0A5C5V748</accession>
<dbReference type="EMBL" id="SIHJ01000002">
    <property type="protein sequence ID" value="TWT33555.1"/>
    <property type="molecule type" value="Genomic_DNA"/>
</dbReference>
<comment type="caution">
    <text evidence="1">The sequence shown here is derived from an EMBL/GenBank/DDBJ whole genome shotgun (WGS) entry which is preliminary data.</text>
</comment>
<evidence type="ECO:0000313" key="2">
    <source>
        <dbReference type="Proteomes" id="UP000316714"/>
    </source>
</evidence>
<keyword evidence="2" id="KW-1185">Reference proteome</keyword>
<organism evidence="1 2">
    <name type="scientific">Posidoniimonas corsicana</name>
    <dbReference type="NCBI Taxonomy" id="1938618"/>
    <lineage>
        <taxon>Bacteria</taxon>
        <taxon>Pseudomonadati</taxon>
        <taxon>Planctomycetota</taxon>
        <taxon>Planctomycetia</taxon>
        <taxon>Pirellulales</taxon>
        <taxon>Lacipirellulaceae</taxon>
        <taxon>Posidoniimonas</taxon>
    </lineage>
</organism>
<dbReference type="AlphaFoldDB" id="A0A5C5V748"/>
<reference evidence="1 2" key="1">
    <citation type="submission" date="2019-02" db="EMBL/GenBank/DDBJ databases">
        <title>Deep-cultivation of Planctomycetes and their phenomic and genomic characterization uncovers novel biology.</title>
        <authorList>
            <person name="Wiegand S."/>
            <person name="Jogler M."/>
            <person name="Boedeker C."/>
            <person name="Pinto D."/>
            <person name="Vollmers J."/>
            <person name="Rivas-Marin E."/>
            <person name="Kohn T."/>
            <person name="Peeters S.H."/>
            <person name="Heuer A."/>
            <person name="Rast P."/>
            <person name="Oberbeckmann S."/>
            <person name="Bunk B."/>
            <person name="Jeske O."/>
            <person name="Meyerdierks A."/>
            <person name="Storesund J.E."/>
            <person name="Kallscheuer N."/>
            <person name="Luecker S."/>
            <person name="Lage O.M."/>
            <person name="Pohl T."/>
            <person name="Merkel B.J."/>
            <person name="Hornburger P."/>
            <person name="Mueller R.-W."/>
            <person name="Bruemmer F."/>
            <person name="Labrenz M."/>
            <person name="Spormann A.M."/>
            <person name="Op Den Camp H."/>
            <person name="Overmann J."/>
            <person name="Amann R."/>
            <person name="Jetten M.S.M."/>
            <person name="Mascher T."/>
            <person name="Medema M.H."/>
            <person name="Devos D.P."/>
            <person name="Kaster A.-K."/>
            <person name="Ovreas L."/>
            <person name="Rohde M."/>
            <person name="Galperin M.Y."/>
            <person name="Jogler C."/>
        </authorList>
    </citation>
    <scope>NUCLEOTIDE SEQUENCE [LARGE SCALE GENOMIC DNA]</scope>
    <source>
        <strain evidence="1 2">KOR34</strain>
    </source>
</reference>
<sequence length="122" mass="14075">MTQRIDRTTQRVGDRYHVWHTPRLWEQTKDYPVVEVEIASLKHLDVVCWFRDSHPATLRNVAAHFVRMQEADERIPILLDPNGQIFDGAHRVAEAMAAGKTTIRAVQLRRVPPPDEVVDSID</sequence>